<evidence type="ECO:0000256" key="1">
    <source>
        <dbReference type="SAM" id="Phobius"/>
    </source>
</evidence>
<keyword evidence="1" id="KW-0812">Transmembrane</keyword>
<reference evidence="2 3" key="1">
    <citation type="submission" date="2018-09" db="EMBL/GenBank/DDBJ databases">
        <title>Nocardia yunnanensis sp. nov., an actinomycete isolated from a soil sample.</title>
        <authorList>
            <person name="Zhang J."/>
        </authorList>
    </citation>
    <scope>NUCLEOTIDE SEQUENCE [LARGE SCALE GENOMIC DNA]</scope>
    <source>
        <strain evidence="2 3">CFHS0054</strain>
    </source>
</reference>
<sequence length="69" mass="7115">MIIHSRNRTAKATNVDPTSTVLAALACLVFVFGLALLTRSIPTALAAGAGLAGAWMLTINMLAAPHTKP</sequence>
<dbReference type="KEGG" id="nyu:D7D52_14685"/>
<proteinExistence type="predicted"/>
<organism evidence="2 3">
    <name type="scientific">Nocardia yunnanensis</name>
    <dbReference type="NCBI Taxonomy" id="2382165"/>
    <lineage>
        <taxon>Bacteria</taxon>
        <taxon>Bacillati</taxon>
        <taxon>Actinomycetota</taxon>
        <taxon>Actinomycetes</taxon>
        <taxon>Mycobacteriales</taxon>
        <taxon>Nocardiaceae</taxon>
        <taxon>Nocardia</taxon>
    </lineage>
</organism>
<feature type="transmembrane region" description="Helical" evidence="1">
    <location>
        <begin position="44"/>
        <end position="63"/>
    </location>
</feature>
<keyword evidence="1" id="KW-1133">Transmembrane helix</keyword>
<evidence type="ECO:0000313" key="3">
    <source>
        <dbReference type="Proteomes" id="UP000267164"/>
    </source>
</evidence>
<protein>
    <submittedName>
        <fullName evidence="2">Uncharacterized protein</fullName>
    </submittedName>
</protein>
<gene>
    <name evidence="2" type="ORF">D7D52_14685</name>
</gene>
<dbReference type="EMBL" id="CP032568">
    <property type="protein sequence ID" value="AYF74902.1"/>
    <property type="molecule type" value="Genomic_DNA"/>
</dbReference>
<feature type="transmembrane region" description="Helical" evidence="1">
    <location>
        <begin position="21"/>
        <end position="38"/>
    </location>
</feature>
<name>A0A386ZAN4_9NOCA</name>
<dbReference type="RefSeq" id="WP_120736888.1">
    <property type="nucleotide sequence ID" value="NZ_CP032568.1"/>
</dbReference>
<keyword evidence="3" id="KW-1185">Reference proteome</keyword>
<evidence type="ECO:0000313" key="2">
    <source>
        <dbReference type="EMBL" id="AYF74902.1"/>
    </source>
</evidence>
<accession>A0A386ZAN4</accession>
<dbReference type="Proteomes" id="UP000267164">
    <property type="component" value="Chromosome"/>
</dbReference>
<keyword evidence="1" id="KW-0472">Membrane</keyword>
<dbReference type="AlphaFoldDB" id="A0A386ZAN4"/>
<dbReference type="PROSITE" id="PS51257">
    <property type="entry name" value="PROKAR_LIPOPROTEIN"/>
    <property type="match status" value="1"/>
</dbReference>